<comment type="subcellular location">
    <subcellularLocation>
        <location evidence="1">Membrane</location>
        <topology evidence="1">Multi-pass membrane protein</topology>
    </subcellularLocation>
</comment>
<dbReference type="GO" id="GO:0006954">
    <property type="term" value="P:inflammatory response"/>
    <property type="evidence" value="ECO:0007669"/>
    <property type="project" value="TreeGrafter"/>
</dbReference>
<keyword evidence="5 10" id="KW-0472">Membrane</keyword>
<feature type="transmembrane region" description="Helical" evidence="10">
    <location>
        <begin position="520"/>
        <end position="537"/>
    </location>
</feature>
<dbReference type="EMBL" id="AFYH01067279">
    <property type="status" value="NOT_ANNOTATED_CDS"/>
    <property type="molecule type" value="Genomic_DNA"/>
</dbReference>
<keyword evidence="7 9" id="KW-0807">Transducer</keyword>
<feature type="domain" description="G-protein coupled receptors family 1 profile" evidence="11">
    <location>
        <begin position="334"/>
        <end position="575"/>
    </location>
</feature>
<dbReference type="PROSITE" id="PS00237">
    <property type="entry name" value="G_PROTEIN_RECEP_F1_1"/>
    <property type="match status" value="2"/>
</dbReference>
<evidence type="ECO:0000313" key="12">
    <source>
        <dbReference type="Ensembl" id="ENSLACP00000014297.1"/>
    </source>
</evidence>
<name>H3AXC6_LATCH</name>
<accession>H3AXC6</accession>
<dbReference type="CDD" id="cd14974">
    <property type="entry name" value="7tmA_Anaphylatoxin_R-like"/>
    <property type="match status" value="1"/>
</dbReference>
<dbReference type="Proteomes" id="UP000008672">
    <property type="component" value="Unassembled WGS sequence"/>
</dbReference>
<evidence type="ECO:0000256" key="9">
    <source>
        <dbReference type="RuleBase" id="RU000688"/>
    </source>
</evidence>
<feature type="transmembrane region" description="Helical" evidence="10">
    <location>
        <begin position="40"/>
        <end position="59"/>
    </location>
</feature>
<feature type="transmembrane region" description="Helical" evidence="10">
    <location>
        <begin position="6"/>
        <end position="28"/>
    </location>
</feature>
<dbReference type="Pfam" id="PF00001">
    <property type="entry name" value="7tm_1"/>
    <property type="match status" value="2"/>
</dbReference>
<keyword evidence="4 9" id="KW-0297">G-protein coupled receptor</keyword>
<dbReference type="InterPro" id="IPR000826">
    <property type="entry name" value="Formyl_rcpt-rel"/>
</dbReference>
<evidence type="ECO:0000256" key="5">
    <source>
        <dbReference type="ARBA" id="ARBA00023136"/>
    </source>
</evidence>
<dbReference type="Gene3D" id="1.20.1070.10">
    <property type="entry name" value="Rhodopsin 7-helix transmembrane proteins"/>
    <property type="match status" value="2"/>
</dbReference>
<comment type="similarity">
    <text evidence="9">Belongs to the G-protein coupled receptor 1 family.</text>
</comment>
<dbReference type="EMBL" id="AFYH01067278">
    <property type="status" value="NOT_ANNOTATED_CDS"/>
    <property type="molecule type" value="Genomic_DNA"/>
</dbReference>
<evidence type="ECO:0000256" key="7">
    <source>
        <dbReference type="ARBA" id="ARBA00023224"/>
    </source>
</evidence>
<evidence type="ECO:0000256" key="2">
    <source>
        <dbReference type="ARBA" id="ARBA00022692"/>
    </source>
</evidence>
<organism evidence="12 13">
    <name type="scientific">Latimeria chalumnae</name>
    <name type="common">Coelacanth</name>
    <dbReference type="NCBI Taxonomy" id="7897"/>
    <lineage>
        <taxon>Eukaryota</taxon>
        <taxon>Metazoa</taxon>
        <taxon>Chordata</taxon>
        <taxon>Craniata</taxon>
        <taxon>Vertebrata</taxon>
        <taxon>Euteleostomi</taxon>
        <taxon>Coelacanthiformes</taxon>
        <taxon>Coelacanthidae</taxon>
        <taxon>Latimeria</taxon>
    </lineage>
</organism>
<feature type="transmembrane region" description="Helical" evidence="10">
    <location>
        <begin position="490"/>
        <end position="508"/>
    </location>
</feature>
<dbReference type="HOGENOM" id="CLU_497461_0_0_1"/>
<feature type="transmembrane region" description="Helical" evidence="10">
    <location>
        <begin position="400"/>
        <end position="422"/>
    </location>
</feature>
<reference evidence="13" key="1">
    <citation type="submission" date="2011-08" db="EMBL/GenBank/DDBJ databases">
        <title>The draft genome of Latimeria chalumnae.</title>
        <authorList>
            <person name="Di Palma F."/>
            <person name="Alfoldi J."/>
            <person name="Johnson J."/>
            <person name="Berlin A."/>
            <person name="Gnerre S."/>
            <person name="Jaffe D."/>
            <person name="MacCallum I."/>
            <person name="Young S."/>
            <person name="Walker B.J."/>
            <person name="Lander E."/>
            <person name="Lindblad-Toh K."/>
        </authorList>
    </citation>
    <scope>NUCLEOTIDE SEQUENCE [LARGE SCALE GENOMIC DNA]</scope>
    <source>
        <strain evidence="13">Wild caught</strain>
    </source>
</reference>
<feature type="domain" description="G-protein coupled receptors family 1 profile" evidence="11">
    <location>
        <begin position="19"/>
        <end position="260"/>
    </location>
</feature>
<dbReference type="OMA" id="ESAQIWE"/>
<dbReference type="eggNOG" id="KOG3656">
    <property type="taxonomic scope" value="Eukaryota"/>
</dbReference>
<feature type="transmembrane region" description="Helical" evidence="10">
    <location>
        <begin position="120"/>
        <end position="139"/>
    </location>
</feature>
<evidence type="ECO:0000256" key="3">
    <source>
        <dbReference type="ARBA" id="ARBA00022989"/>
    </source>
</evidence>
<dbReference type="GeneTree" id="ENSGT01020000230438"/>
<keyword evidence="6 9" id="KW-0675">Receptor</keyword>
<comment type="similarity">
    <text evidence="8">Belongs to the chemokine-like receptor (CMKLR) family.</text>
</comment>
<feature type="transmembrane region" description="Helical" evidence="10">
    <location>
        <begin position="167"/>
        <end position="191"/>
    </location>
</feature>
<keyword evidence="13" id="KW-1185">Reference proteome</keyword>
<dbReference type="InterPro" id="IPR000276">
    <property type="entry name" value="GPCR_Rhodpsn"/>
</dbReference>
<dbReference type="PROSITE" id="PS50262">
    <property type="entry name" value="G_PROTEIN_RECEP_F1_2"/>
    <property type="match status" value="2"/>
</dbReference>
<dbReference type="GO" id="GO:0005886">
    <property type="term" value="C:plasma membrane"/>
    <property type="evidence" value="ECO:0007669"/>
    <property type="project" value="TreeGrafter"/>
</dbReference>
<evidence type="ECO:0000259" key="11">
    <source>
        <dbReference type="PROSITE" id="PS50262"/>
    </source>
</evidence>
<dbReference type="GO" id="GO:0004875">
    <property type="term" value="F:complement receptor activity"/>
    <property type="evidence" value="ECO:0007669"/>
    <property type="project" value="TreeGrafter"/>
</dbReference>
<evidence type="ECO:0000313" key="13">
    <source>
        <dbReference type="Proteomes" id="UP000008672"/>
    </source>
</evidence>
<evidence type="ECO:0000256" key="8">
    <source>
        <dbReference type="ARBA" id="ARBA00025736"/>
    </source>
</evidence>
<reference evidence="12" key="3">
    <citation type="submission" date="2025-09" db="UniProtKB">
        <authorList>
            <consortium name="Ensembl"/>
        </authorList>
    </citation>
    <scope>IDENTIFICATION</scope>
</reference>
<feature type="transmembrane region" description="Helical" evidence="10">
    <location>
        <begin position="434"/>
        <end position="454"/>
    </location>
</feature>
<dbReference type="STRING" id="7897.ENSLACP00000014297"/>
<feature type="transmembrane region" description="Helical" evidence="10">
    <location>
        <begin position="242"/>
        <end position="263"/>
    </location>
</feature>
<dbReference type="EMBL" id="AFYH01067280">
    <property type="status" value="NOT_ANNOTATED_CDS"/>
    <property type="molecule type" value="Genomic_DNA"/>
</dbReference>
<dbReference type="Ensembl" id="ENSLACT00000014397.1">
    <property type="protein sequence ID" value="ENSLACP00000014297.1"/>
    <property type="gene ID" value="ENSLACG00000012582.1"/>
</dbReference>
<keyword evidence="3 10" id="KW-1133">Transmembrane helix</keyword>
<feature type="transmembrane region" description="Helical" evidence="10">
    <location>
        <begin position="315"/>
        <end position="342"/>
    </location>
</feature>
<feature type="transmembrane region" description="Helical" evidence="10">
    <location>
        <begin position="354"/>
        <end position="372"/>
    </location>
</feature>
<protein>
    <recommendedName>
        <fullName evidence="11">G-protein coupled receptors family 1 profile domain-containing protein</fullName>
    </recommendedName>
</protein>
<dbReference type="GO" id="GO:0007204">
    <property type="term" value="P:positive regulation of cytosolic calcium ion concentration"/>
    <property type="evidence" value="ECO:0007669"/>
    <property type="project" value="TreeGrafter"/>
</dbReference>
<dbReference type="InterPro" id="IPR017452">
    <property type="entry name" value="GPCR_Rhodpsn_7TM"/>
</dbReference>
<dbReference type="InParanoid" id="H3AXC6"/>
<proteinExistence type="inferred from homology"/>
<reference evidence="12" key="2">
    <citation type="submission" date="2025-08" db="UniProtKB">
        <authorList>
            <consortium name="Ensembl"/>
        </authorList>
    </citation>
    <scope>IDENTIFICATION</scope>
</reference>
<feature type="transmembrane region" description="Helical" evidence="10">
    <location>
        <begin position="203"/>
        <end position="222"/>
    </location>
</feature>
<feature type="transmembrane region" description="Helical" evidence="10">
    <location>
        <begin position="85"/>
        <end position="108"/>
    </location>
</feature>
<evidence type="ECO:0000256" key="6">
    <source>
        <dbReference type="ARBA" id="ARBA00023170"/>
    </source>
</evidence>
<dbReference type="AlphaFoldDB" id="H3AXC6"/>
<dbReference type="GO" id="GO:0004930">
    <property type="term" value="F:G protein-coupled receptor activity"/>
    <property type="evidence" value="ECO:0007669"/>
    <property type="project" value="UniProtKB-KW"/>
</dbReference>
<dbReference type="SUPFAM" id="SSF81321">
    <property type="entry name" value="Family A G protein-coupled receptor-like"/>
    <property type="match status" value="2"/>
</dbReference>
<dbReference type="PRINTS" id="PR00526">
    <property type="entry name" value="FMETLEUPHER"/>
</dbReference>
<dbReference type="PRINTS" id="PR00237">
    <property type="entry name" value="GPCRRHODOPSN"/>
</dbReference>
<feature type="transmembrane region" description="Helical" evidence="10">
    <location>
        <begin position="557"/>
        <end position="578"/>
    </location>
</feature>
<evidence type="ECO:0000256" key="4">
    <source>
        <dbReference type="ARBA" id="ARBA00023040"/>
    </source>
</evidence>
<sequence length="584" mass="67084">MYLTGSVANSIVFLLGVIGNGFVIWIGVFSMKKSINTTYFLNLSIADFLFAAMRPFSIVKDAMYSHWPFGKALCQLNSFMKHLNMFASLFMMTVISIDRCMLIICPVWSRNHRTIKTSYIVSLLVWFTATCFSLPYCIFRDITSKGNKTKCTYSLDLHKGMEKKDLYLLRFLAGFLIPFIVISICYMIIIFKLKPKQFASSSKAIKVIIIIIVIFFICWLPYHIFNFLKMQNESSKIYKLGYRVASFLAFFHSCVNPILYFFMGYNYRQHFYKSLTKLFGNTLSESSACTKAYNEIYRGANLSDLRETSVQIQDAYYVAIIVANSIIFLLGVIGNGFVIWITGFKMSKCPTTTFFLNLAIADFLFATVRPFSIAKDVMRSSWIFGAALCKLNKFVKHLNMFASLFTLTVISVDRCVLISFPVWARNHRTTKKAYVISLLVWLAAVSFSLPYFIFSNTVLSKNSTRCFYNFSSYKGVTLLELYSIRFLGGFLIPFLVISICYIIIGFKLKQKKNTPSQRSLKIIVAIVVLFFLCWAPYHTFSFLKLAKLPPKVLKIGYRAASSLAYFSCCVNPILYFFMGYNYRQ</sequence>
<dbReference type="PANTHER" id="PTHR24225:SF24">
    <property type="entry name" value="G-PROTEIN COUPLED RECEPTORS FAMILY 1 PROFILE DOMAIN-CONTAINING PROTEIN"/>
    <property type="match status" value="1"/>
</dbReference>
<dbReference type="GO" id="GO:0007200">
    <property type="term" value="P:phospholipase C-activating G protein-coupled receptor signaling pathway"/>
    <property type="evidence" value="ECO:0007669"/>
    <property type="project" value="TreeGrafter"/>
</dbReference>
<keyword evidence="2 9" id="KW-0812">Transmembrane</keyword>
<evidence type="ECO:0000256" key="1">
    <source>
        <dbReference type="ARBA" id="ARBA00004141"/>
    </source>
</evidence>
<evidence type="ECO:0000256" key="10">
    <source>
        <dbReference type="SAM" id="Phobius"/>
    </source>
</evidence>
<dbReference type="PANTHER" id="PTHR24225">
    <property type="entry name" value="CHEMOTACTIC RECEPTOR"/>
    <property type="match status" value="1"/>
</dbReference>